<feature type="signal peptide" evidence="1">
    <location>
        <begin position="1"/>
        <end position="19"/>
    </location>
</feature>
<dbReference type="EMBL" id="JBBXMP010000090">
    <property type="protein sequence ID" value="KAL0062989.1"/>
    <property type="molecule type" value="Genomic_DNA"/>
</dbReference>
<protein>
    <submittedName>
        <fullName evidence="2">Uncharacterized protein</fullName>
    </submittedName>
</protein>
<evidence type="ECO:0000313" key="3">
    <source>
        <dbReference type="Proteomes" id="UP001437256"/>
    </source>
</evidence>
<gene>
    <name evidence="2" type="ORF">AAF712_010120</name>
</gene>
<keyword evidence="3" id="KW-1185">Reference proteome</keyword>
<feature type="chain" id="PRO_5047089932" evidence="1">
    <location>
        <begin position="20"/>
        <end position="206"/>
    </location>
</feature>
<organism evidence="2 3">
    <name type="scientific">Marasmius tenuissimus</name>
    <dbReference type="NCBI Taxonomy" id="585030"/>
    <lineage>
        <taxon>Eukaryota</taxon>
        <taxon>Fungi</taxon>
        <taxon>Dikarya</taxon>
        <taxon>Basidiomycota</taxon>
        <taxon>Agaricomycotina</taxon>
        <taxon>Agaricomycetes</taxon>
        <taxon>Agaricomycetidae</taxon>
        <taxon>Agaricales</taxon>
        <taxon>Marasmiineae</taxon>
        <taxon>Marasmiaceae</taxon>
        <taxon>Marasmius</taxon>
    </lineage>
</organism>
<sequence length="206" mass="21773">MKFTQILLPVLALPLSALSVAPPSTLTLIVPNPQALSAGIGNGSWLPLGISDDNPNQYVGLRRVISWTMTAPNGTMIMDSTLGSLQDCRLYPGTRGAGFAAVHQEGTYTGRWNITYAIANSPHLCTRDESVSLSLQNFTVEHSFEVHLSGEATGSPAQARSLETTVTRSLGSQPTGEVSLNSEPASIGKTELVPILLVVGIVMGML</sequence>
<accession>A0ABR2ZP84</accession>
<dbReference type="Proteomes" id="UP001437256">
    <property type="component" value="Unassembled WGS sequence"/>
</dbReference>
<evidence type="ECO:0000313" key="2">
    <source>
        <dbReference type="EMBL" id="KAL0062989.1"/>
    </source>
</evidence>
<keyword evidence="1" id="KW-0732">Signal</keyword>
<proteinExistence type="predicted"/>
<comment type="caution">
    <text evidence="2">The sequence shown here is derived from an EMBL/GenBank/DDBJ whole genome shotgun (WGS) entry which is preliminary data.</text>
</comment>
<evidence type="ECO:0000256" key="1">
    <source>
        <dbReference type="SAM" id="SignalP"/>
    </source>
</evidence>
<reference evidence="2 3" key="1">
    <citation type="submission" date="2024-05" db="EMBL/GenBank/DDBJ databases">
        <title>A draft genome resource for the thread blight pathogen Marasmius tenuissimus strain MS-2.</title>
        <authorList>
            <person name="Yulfo-Soto G.E."/>
            <person name="Baruah I.K."/>
            <person name="Amoako-Attah I."/>
            <person name="Bukari Y."/>
            <person name="Meinhardt L.W."/>
            <person name="Bailey B.A."/>
            <person name="Cohen S.P."/>
        </authorList>
    </citation>
    <scope>NUCLEOTIDE SEQUENCE [LARGE SCALE GENOMIC DNA]</scope>
    <source>
        <strain evidence="2 3">MS-2</strain>
    </source>
</reference>
<name>A0ABR2ZP84_9AGAR</name>